<protein>
    <submittedName>
        <fullName evidence="1">Uncharacterized protein</fullName>
    </submittedName>
</protein>
<name>A0A366DRM6_9HYPH</name>
<gene>
    <name evidence="1" type="ORF">DFR47_1089</name>
</gene>
<dbReference type="EMBL" id="QNRH01000008">
    <property type="protein sequence ID" value="RBO91868.1"/>
    <property type="molecule type" value="Genomic_DNA"/>
</dbReference>
<proteinExistence type="predicted"/>
<evidence type="ECO:0000313" key="1">
    <source>
        <dbReference type="EMBL" id="RBO91868.1"/>
    </source>
</evidence>
<dbReference type="Proteomes" id="UP000252893">
    <property type="component" value="Unassembled WGS sequence"/>
</dbReference>
<sequence>MICLAALKRIGCRMAVTLNLRTMRTIAEGQVNSLKDFISLHRIKKTRGEAWFIQQEEILQHRRQVVRLIDAEISRRQERESEAA</sequence>
<comment type="caution">
    <text evidence="1">The sequence shown here is derived from an EMBL/GenBank/DDBJ whole genome shotgun (WGS) entry which is preliminary data.</text>
</comment>
<evidence type="ECO:0000313" key="2">
    <source>
        <dbReference type="Proteomes" id="UP000252893"/>
    </source>
</evidence>
<organism evidence="1 2">
    <name type="scientific">Pseudochrobactrum asaccharolyticum</name>
    <dbReference type="NCBI Taxonomy" id="354351"/>
    <lineage>
        <taxon>Bacteria</taxon>
        <taxon>Pseudomonadati</taxon>
        <taxon>Pseudomonadota</taxon>
        <taxon>Alphaproteobacteria</taxon>
        <taxon>Hyphomicrobiales</taxon>
        <taxon>Brucellaceae</taxon>
        <taxon>Pseudochrobactrum</taxon>
    </lineage>
</organism>
<reference evidence="1 2" key="1">
    <citation type="submission" date="2018-06" db="EMBL/GenBank/DDBJ databases">
        <title>Genomic Encyclopedia of Type Strains, Phase IV (KMG-IV): sequencing the most valuable type-strain genomes for metagenomic binning, comparative biology and taxonomic classification.</title>
        <authorList>
            <person name="Goeker M."/>
        </authorList>
    </citation>
    <scope>NUCLEOTIDE SEQUENCE [LARGE SCALE GENOMIC DNA]</scope>
    <source>
        <strain evidence="1 2">DSM 25619</strain>
    </source>
</reference>
<keyword evidence="2" id="KW-1185">Reference proteome</keyword>
<dbReference type="AlphaFoldDB" id="A0A366DRM6"/>
<accession>A0A366DRM6</accession>